<dbReference type="SUPFAM" id="SSF54427">
    <property type="entry name" value="NTF2-like"/>
    <property type="match status" value="1"/>
</dbReference>
<evidence type="ECO:0000313" key="2">
    <source>
        <dbReference type="EMBL" id="MDK2123846.1"/>
    </source>
</evidence>
<dbReference type="Proteomes" id="UP001172778">
    <property type="component" value="Unassembled WGS sequence"/>
</dbReference>
<evidence type="ECO:0000259" key="1">
    <source>
        <dbReference type="Pfam" id="PF12680"/>
    </source>
</evidence>
<dbReference type="InterPro" id="IPR032710">
    <property type="entry name" value="NTF2-like_dom_sf"/>
</dbReference>
<proteinExistence type="predicted"/>
<feature type="domain" description="SnoaL-like" evidence="1">
    <location>
        <begin position="6"/>
        <end position="101"/>
    </location>
</feature>
<comment type="caution">
    <text evidence="2">The sequence shown here is derived from an EMBL/GenBank/DDBJ whole genome shotgun (WGS) entry which is preliminary data.</text>
</comment>
<dbReference type="Pfam" id="PF12680">
    <property type="entry name" value="SnoaL_2"/>
    <property type="match status" value="1"/>
</dbReference>
<dbReference type="InterPro" id="IPR037401">
    <property type="entry name" value="SnoaL-like"/>
</dbReference>
<name>A0ABT7DUU8_9NEIS</name>
<protein>
    <submittedName>
        <fullName evidence="2">Nuclear transport factor 2 family protein</fullName>
    </submittedName>
</protein>
<evidence type="ECO:0000313" key="3">
    <source>
        <dbReference type="Proteomes" id="UP001172778"/>
    </source>
</evidence>
<reference evidence="2" key="1">
    <citation type="submission" date="2023-03" db="EMBL/GenBank/DDBJ databases">
        <title>Chitinimonas shenzhenensis gen. nov., sp. nov., a novel member of family Burkholderiaceae isolated from activated sludge collected in Shen Zhen, China.</title>
        <authorList>
            <person name="Wang X."/>
        </authorList>
    </citation>
    <scope>NUCLEOTIDE SEQUENCE</scope>
    <source>
        <strain evidence="2">DQS-5</strain>
    </source>
</reference>
<gene>
    <name evidence="2" type="ORF">PZA18_07265</name>
</gene>
<dbReference type="RefSeq" id="WP_284100150.1">
    <property type="nucleotide sequence ID" value="NZ_JARRAF010000006.1"/>
</dbReference>
<dbReference type="EMBL" id="JARRAF010000006">
    <property type="protein sequence ID" value="MDK2123846.1"/>
    <property type="molecule type" value="Genomic_DNA"/>
</dbReference>
<dbReference type="InterPro" id="IPR008317">
    <property type="entry name" value="UCP030561"/>
</dbReference>
<accession>A0ABT7DUU8</accession>
<keyword evidence="3" id="KW-1185">Reference proteome</keyword>
<organism evidence="2 3">
    <name type="scientific">Parachitinimonas caeni</name>
    <dbReference type="NCBI Taxonomy" id="3031301"/>
    <lineage>
        <taxon>Bacteria</taxon>
        <taxon>Pseudomonadati</taxon>
        <taxon>Pseudomonadota</taxon>
        <taxon>Betaproteobacteria</taxon>
        <taxon>Neisseriales</taxon>
        <taxon>Chitinibacteraceae</taxon>
        <taxon>Parachitinimonas</taxon>
    </lineage>
</organism>
<dbReference type="Gene3D" id="3.10.450.50">
    <property type="match status" value="1"/>
</dbReference>
<dbReference type="PIRSF" id="PIRSF030561">
    <property type="entry name" value="UCP030561"/>
    <property type="match status" value="1"/>
</dbReference>
<sequence length="107" mass="12151">MTDPAQAQLDAYNARDIDAFMACYTPDVRIEDGEGTLIADGAAAVRERYMTIFTDYPQLHCQLRSRIRVGNYVLDEEHITGRGDQPLHVVAIYHIHDGLINHVRLVR</sequence>